<comment type="caution">
    <text evidence="1">The sequence shown here is derived from an EMBL/GenBank/DDBJ whole genome shotgun (WGS) entry which is preliminary data.</text>
</comment>
<keyword evidence="2" id="KW-1185">Reference proteome</keyword>
<dbReference type="Proteomes" id="UP000591131">
    <property type="component" value="Unassembled WGS sequence"/>
</dbReference>
<evidence type="ECO:0000313" key="1">
    <source>
        <dbReference type="EMBL" id="KAF4661921.1"/>
    </source>
</evidence>
<name>A0A7J6LST4_PERCH</name>
<protein>
    <submittedName>
        <fullName evidence="1">Uncharacterized protein</fullName>
    </submittedName>
</protein>
<dbReference type="OrthoDB" id="57792at2759"/>
<reference evidence="1 2" key="1">
    <citation type="submission" date="2020-04" db="EMBL/GenBank/DDBJ databases">
        <title>Perkinsus chesapeaki whole genome sequence.</title>
        <authorList>
            <person name="Bogema D.R."/>
        </authorList>
    </citation>
    <scope>NUCLEOTIDE SEQUENCE [LARGE SCALE GENOMIC DNA]</scope>
    <source>
        <strain evidence="1">ATCC PRA-425</strain>
    </source>
</reference>
<proteinExistence type="predicted"/>
<dbReference type="EMBL" id="JAAPAO010000362">
    <property type="protein sequence ID" value="KAF4661921.1"/>
    <property type="molecule type" value="Genomic_DNA"/>
</dbReference>
<sequence>MPEFIGNGDYAGDGGAVLQKLWESHKWKEIKNCPGRYVSPRDKKLCSATPTELLDTLISEVQWMAVTSCPLETIEGRTGDNVVFRGAHIAATTAKKDSSWFFTFPRGGGLITYEKADGVFVHTLNTESGLLRKMTAVDPNALPIALNLDREERFLVRTLQYLDDPSQNAGAYPLVLLMRMIV</sequence>
<evidence type="ECO:0000313" key="2">
    <source>
        <dbReference type="Proteomes" id="UP000591131"/>
    </source>
</evidence>
<organism evidence="1 2">
    <name type="scientific">Perkinsus chesapeaki</name>
    <name type="common">Clam parasite</name>
    <name type="synonym">Perkinsus andrewsi</name>
    <dbReference type="NCBI Taxonomy" id="330153"/>
    <lineage>
        <taxon>Eukaryota</taxon>
        <taxon>Sar</taxon>
        <taxon>Alveolata</taxon>
        <taxon>Perkinsozoa</taxon>
        <taxon>Perkinsea</taxon>
        <taxon>Perkinsida</taxon>
        <taxon>Perkinsidae</taxon>
        <taxon>Perkinsus</taxon>
    </lineage>
</organism>
<accession>A0A7J6LST4</accession>
<dbReference type="AlphaFoldDB" id="A0A7J6LST4"/>
<gene>
    <name evidence="1" type="ORF">FOL47_006493</name>
</gene>